<dbReference type="GO" id="GO:0005576">
    <property type="term" value="C:extracellular region"/>
    <property type="evidence" value="ECO:0007669"/>
    <property type="project" value="UniProtKB-SubCell"/>
</dbReference>
<comment type="caution">
    <text evidence="18">The sequence shown here is derived from an EMBL/GenBank/DDBJ whole genome shotgun (WGS) entry which is preliminary data.</text>
</comment>
<dbReference type="EC" id="1.14.99.56" evidence="15"/>
<evidence type="ECO:0000256" key="4">
    <source>
        <dbReference type="ARBA" id="ARBA00022723"/>
    </source>
</evidence>
<dbReference type="AlphaFoldDB" id="A0AAE0JZG8"/>
<dbReference type="InterPro" id="IPR049892">
    <property type="entry name" value="AA9"/>
</dbReference>
<reference evidence="18" key="2">
    <citation type="submission" date="2023-06" db="EMBL/GenBank/DDBJ databases">
        <authorList>
            <consortium name="Lawrence Berkeley National Laboratory"/>
            <person name="Haridas S."/>
            <person name="Hensen N."/>
            <person name="Bonometti L."/>
            <person name="Westerberg I."/>
            <person name="Brannstrom I.O."/>
            <person name="Guillou S."/>
            <person name="Cros-Aarteil S."/>
            <person name="Calhoun S."/>
            <person name="Kuo A."/>
            <person name="Mondo S."/>
            <person name="Pangilinan J."/>
            <person name="Riley R."/>
            <person name="Labutti K."/>
            <person name="Andreopoulos B."/>
            <person name="Lipzen A."/>
            <person name="Chen C."/>
            <person name="Yanf M."/>
            <person name="Daum C."/>
            <person name="Ng V."/>
            <person name="Clum A."/>
            <person name="Steindorff A."/>
            <person name="Ohm R."/>
            <person name="Martin F."/>
            <person name="Silar P."/>
            <person name="Natvig D."/>
            <person name="Lalanne C."/>
            <person name="Gautier V."/>
            <person name="Ament-Velasquez S.L."/>
            <person name="Kruys A."/>
            <person name="Hutchinson M.I."/>
            <person name="Powell A.J."/>
            <person name="Barry K."/>
            <person name="Miller A.N."/>
            <person name="Grigoriev I.V."/>
            <person name="Debuchy R."/>
            <person name="Gladieux P."/>
            <person name="Thoren M.H."/>
            <person name="Johannesson H."/>
        </authorList>
    </citation>
    <scope>NUCLEOTIDE SEQUENCE</scope>
    <source>
        <strain evidence="18">CBS 958.72</strain>
    </source>
</reference>
<name>A0AAE0JZG8_9PEZI</name>
<keyword evidence="18" id="KW-0378">Hydrolase</keyword>
<protein>
    <recommendedName>
        <fullName evidence="15">lytic cellulose monooxygenase (C4-dehydrogenating)</fullName>
        <ecNumber evidence="15">1.14.99.56</ecNumber>
    </recommendedName>
</protein>
<dbReference type="InterPro" id="IPR035971">
    <property type="entry name" value="CBD_sf"/>
</dbReference>
<evidence type="ECO:0000256" key="16">
    <source>
        <dbReference type="SAM" id="MobiDB-lite"/>
    </source>
</evidence>
<dbReference type="PROSITE" id="PS51164">
    <property type="entry name" value="CBM1_2"/>
    <property type="match status" value="1"/>
</dbReference>
<evidence type="ECO:0000256" key="10">
    <source>
        <dbReference type="ARBA" id="ARBA00023157"/>
    </source>
</evidence>
<keyword evidence="10" id="KW-1015">Disulfide bond</keyword>
<keyword evidence="9" id="KW-0503">Monooxygenase</keyword>
<keyword evidence="11" id="KW-0119">Carbohydrate metabolism</keyword>
<dbReference type="EMBL" id="JAULSN010000007">
    <property type="protein sequence ID" value="KAK3367236.1"/>
    <property type="molecule type" value="Genomic_DNA"/>
</dbReference>
<dbReference type="SMART" id="SM00236">
    <property type="entry name" value="fCBD"/>
    <property type="match status" value="1"/>
</dbReference>
<gene>
    <name evidence="18" type="ORF">B0T24DRAFT_651532</name>
</gene>
<keyword evidence="5" id="KW-0732">Signal</keyword>
<evidence type="ECO:0000313" key="18">
    <source>
        <dbReference type="EMBL" id="KAK3367236.1"/>
    </source>
</evidence>
<dbReference type="Pfam" id="PF03443">
    <property type="entry name" value="AA9"/>
    <property type="match status" value="1"/>
</dbReference>
<evidence type="ECO:0000313" key="19">
    <source>
        <dbReference type="Proteomes" id="UP001287356"/>
    </source>
</evidence>
<dbReference type="Gene3D" id="2.70.50.70">
    <property type="match status" value="1"/>
</dbReference>
<keyword evidence="6" id="KW-0136">Cellulose degradation</keyword>
<feature type="domain" description="CBM1" evidence="17">
    <location>
        <begin position="311"/>
        <end position="348"/>
    </location>
</feature>
<dbReference type="InterPro" id="IPR005103">
    <property type="entry name" value="AA9_LPMO"/>
</dbReference>
<keyword evidence="19" id="KW-1185">Reference proteome</keyword>
<dbReference type="CDD" id="cd21175">
    <property type="entry name" value="LPMO_AA9"/>
    <property type="match status" value="1"/>
</dbReference>
<dbReference type="GO" id="GO:0046872">
    <property type="term" value="F:metal ion binding"/>
    <property type="evidence" value="ECO:0007669"/>
    <property type="project" value="UniProtKB-KW"/>
</dbReference>
<comment type="similarity">
    <text evidence="13">Belongs to the polysaccharide monooxygenase AA9 family.</text>
</comment>
<evidence type="ECO:0000256" key="9">
    <source>
        <dbReference type="ARBA" id="ARBA00023033"/>
    </source>
</evidence>
<keyword evidence="7" id="KW-0560">Oxidoreductase</keyword>
<proteinExistence type="inferred from homology"/>
<evidence type="ECO:0000256" key="3">
    <source>
        <dbReference type="ARBA" id="ARBA00022525"/>
    </source>
</evidence>
<comment type="catalytic activity">
    <reaction evidence="14">
        <text>[(1-&gt;4)-beta-D-glucosyl]n+m + reduced acceptor + O2 = 4-dehydro-beta-D-glucosyl-[(1-&gt;4)-beta-D-glucosyl]n-1 + [(1-&gt;4)-beta-D-glucosyl]m + acceptor + H2O.</text>
        <dbReference type="EC" id="1.14.99.56"/>
    </reaction>
</comment>
<evidence type="ECO:0000256" key="13">
    <source>
        <dbReference type="ARBA" id="ARBA00044502"/>
    </source>
</evidence>
<evidence type="ECO:0000256" key="12">
    <source>
        <dbReference type="ARBA" id="ARBA00023326"/>
    </source>
</evidence>
<evidence type="ECO:0000256" key="15">
    <source>
        <dbReference type="ARBA" id="ARBA00047174"/>
    </source>
</evidence>
<keyword evidence="12" id="KW-0624">Polysaccharide degradation</keyword>
<evidence type="ECO:0000256" key="7">
    <source>
        <dbReference type="ARBA" id="ARBA00023002"/>
    </source>
</evidence>
<dbReference type="Proteomes" id="UP001287356">
    <property type="component" value="Unassembled WGS sequence"/>
</dbReference>
<keyword evidence="3" id="KW-0964">Secreted</keyword>
<evidence type="ECO:0000256" key="14">
    <source>
        <dbReference type="ARBA" id="ARBA00045077"/>
    </source>
</evidence>
<organism evidence="18 19">
    <name type="scientific">Lasiosphaeria ovina</name>
    <dbReference type="NCBI Taxonomy" id="92902"/>
    <lineage>
        <taxon>Eukaryota</taxon>
        <taxon>Fungi</taxon>
        <taxon>Dikarya</taxon>
        <taxon>Ascomycota</taxon>
        <taxon>Pezizomycotina</taxon>
        <taxon>Sordariomycetes</taxon>
        <taxon>Sordariomycetidae</taxon>
        <taxon>Sordariales</taxon>
        <taxon>Lasiosphaeriaceae</taxon>
        <taxon>Lasiosphaeria</taxon>
    </lineage>
</organism>
<dbReference type="PANTHER" id="PTHR33353:SF9">
    <property type="entry name" value="ENDOGLUCANASE II"/>
    <property type="match status" value="1"/>
</dbReference>
<dbReference type="GO" id="GO:0030248">
    <property type="term" value="F:cellulose binding"/>
    <property type="evidence" value="ECO:0007669"/>
    <property type="project" value="InterPro"/>
</dbReference>
<keyword evidence="8" id="KW-0186">Copper</keyword>
<dbReference type="GO" id="GO:0016787">
    <property type="term" value="F:hydrolase activity"/>
    <property type="evidence" value="ECO:0007669"/>
    <property type="project" value="UniProtKB-KW"/>
</dbReference>
<dbReference type="GO" id="GO:0004497">
    <property type="term" value="F:monooxygenase activity"/>
    <property type="evidence" value="ECO:0007669"/>
    <property type="project" value="UniProtKB-KW"/>
</dbReference>
<reference evidence="18" key="1">
    <citation type="journal article" date="2023" name="Mol. Phylogenet. Evol.">
        <title>Genome-scale phylogeny and comparative genomics of the fungal order Sordariales.</title>
        <authorList>
            <person name="Hensen N."/>
            <person name="Bonometti L."/>
            <person name="Westerberg I."/>
            <person name="Brannstrom I.O."/>
            <person name="Guillou S."/>
            <person name="Cros-Aarteil S."/>
            <person name="Calhoun S."/>
            <person name="Haridas S."/>
            <person name="Kuo A."/>
            <person name="Mondo S."/>
            <person name="Pangilinan J."/>
            <person name="Riley R."/>
            <person name="LaButti K."/>
            <person name="Andreopoulos B."/>
            <person name="Lipzen A."/>
            <person name="Chen C."/>
            <person name="Yan M."/>
            <person name="Daum C."/>
            <person name="Ng V."/>
            <person name="Clum A."/>
            <person name="Steindorff A."/>
            <person name="Ohm R.A."/>
            <person name="Martin F."/>
            <person name="Silar P."/>
            <person name="Natvig D.O."/>
            <person name="Lalanne C."/>
            <person name="Gautier V."/>
            <person name="Ament-Velasquez S.L."/>
            <person name="Kruys A."/>
            <person name="Hutchinson M.I."/>
            <person name="Powell A.J."/>
            <person name="Barry K."/>
            <person name="Miller A.N."/>
            <person name="Grigoriev I.V."/>
            <person name="Debuchy R."/>
            <person name="Gladieux P."/>
            <person name="Hiltunen Thoren M."/>
            <person name="Johannesson H."/>
        </authorList>
    </citation>
    <scope>NUCLEOTIDE SEQUENCE</scope>
    <source>
        <strain evidence="18">CBS 958.72</strain>
    </source>
</reference>
<evidence type="ECO:0000256" key="8">
    <source>
        <dbReference type="ARBA" id="ARBA00023008"/>
    </source>
</evidence>
<evidence type="ECO:0000256" key="1">
    <source>
        <dbReference type="ARBA" id="ARBA00001973"/>
    </source>
</evidence>
<dbReference type="GO" id="GO:0030245">
    <property type="term" value="P:cellulose catabolic process"/>
    <property type="evidence" value="ECO:0007669"/>
    <property type="project" value="UniProtKB-KW"/>
</dbReference>
<evidence type="ECO:0000256" key="11">
    <source>
        <dbReference type="ARBA" id="ARBA00023277"/>
    </source>
</evidence>
<comment type="cofactor">
    <cofactor evidence="1">
        <name>Cu(2+)</name>
        <dbReference type="ChEBI" id="CHEBI:29036"/>
    </cofactor>
</comment>
<sequence length="351" mass="35145">MKSTFVAAVAALAANEVAGHALFQQLWHGTSCVRMPQGNSPITNVGSKDFICNANPKPASGKCGVNAGSTVTVEMHQQPGDRACGSEAIGGQHWGPVQIYLTKVADAATADGSTQWFKIFSDAWSKKSGGRVGDDDNWGTRDLNACCGKMDVKIPSDIPSGDYLLRAEALALHTAGSSGGAQFYVSCYQISVKGGGSATPGPLVKFPGAYSARDPGIMINIHAAVANYIAPGPAVYGGGTNRTAGSSCTGCETTCKVGKSPTAVATPGGGSGTKSASSASDGSSSSNSDTSSSDSSSSAAAPDNNSSPNACSVAAFGQCGGTGYTGCTSCASGFTCKDVSAPYYSQCVASA</sequence>
<keyword evidence="4" id="KW-0479">Metal-binding</keyword>
<dbReference type="Pfam" id="PF00734">
    <property type="entry name" value="CBM_1"/>
    <property type="match status" value="1"/>
</dbReference>
<dbReference type="SUPFAM" id="SSF57180">
    <property type="entry name" value="Cellulose-binding domain"/>
    <property type="match status" value="1"/>
</dbReference>
<accession>A0AAE0JZG8</accession>
<dbReference type="InterPro" id="IPR000254">
    <property type="entry name" value="CBD"/>
</dbReference>
<feature type="region of interest" description="Disordered" evidence="16">
    <location>
        <begin position="265"/>
        <end position="303"/>
    </location>
</feature>
<evidence type="ECO:0000256" key="6">
    <source>
        <dbReference type="ARBA" id="ARBA00023001"/>
    </source>
</evidence>
<evidence type="ECO:0000256" key="2">
    <source>
        <dbReference type="ARBA" id="ARBA00004613"/>
    </source>
</evidence>
<evidence type="ECO:0000256" key="5">
    <source>
        <dbReference type="ARBA" id="ARBA00022729"/>
    </source>
</evidence>
<comment type="subcellular location">
    <subcellularLocation>
        <location evidence="2">Secreted</location>
    </subcellularLocation>
</comment>
<evidence type="ECO:0000259" key="17">
    <source>
        <dbReference type="PROSITE" id="PS51164"/>
    </source>
</evidence>
<feature type="compositionally biased region" description="Low complexity" evidence="16">
    <location>
        <begin position="273"/>
        <end position="303"/>
    </location>
</feature>
<dbReference type="PANTHER" id="PTHR33353">
    <property type="entry name" value="PUTATIVE (AFU_ORTHOLOGUE AFUA_1G12560)-RELATED"/>
    <property type="match status" value="1"/>
</dbReference>